<gene>
    <name evidence="1" type="ORF">OSTLU_28889</name>
</gene>
<proteinExistence type="predicted"/>
<dbReference type="OrthoDB" id="10369099at2759"/>
<accession>A4RR48</accession>
<protein>
    <submittedName>
        <fullName evidence="1">Uncharacterized protein</fullName>
    </submittedName>
</protein>
<keyword evidence="2" id="KW-1185">Reference proteome</keyword>
<dbReference type="EMBL" id="CP000581">
    <property type="protein sequence ID" value="ABO93801.1"/>
    <property type="molecule type" value="Genomic_DNA"/>
</dbReference>
<dbReference type="Proteomes" id="UP000001568">
    <property type="component" value="Chromosome 1"/>
</dbReference>
<reference evidence="1 2" key="1">
    <citation type="journal article" date="2007" name="Proc. Natl. Acad. Sci. U.S.A.">
        <title>The tiny eukaryote Ostreococcus provides genomic insights into the paradox of plankton speciation.</title>
        <authorList>
            <person name="Palenik B."/>
            <person name="Grimwood J."/>
            <person name="Aerts A."/>
            <person name="Rouze P."/>
            <person name="Salamov A."/>
            <person name="Putnam N."/>
            <person name="Dupont C."/>
            <person name="Jorgensen R."/>
            <person name="Derelle E."/>
            <person name="Rombauts S."/>
            <person name="Zhou K."/>
            <person name="Otillar R."/>
            <person name="Merchant S.S."/>
            <person name="Podell S."/>
            <person name="Gaasterland T."/>
            <person name="Napoli C."/>
            <person name="Gendler K."/>
            <person name="Manuell A."/>
            <person name="Tai V."/>
            <person name="Vallon O."/>
            <person name="Piganeau G."/>
            <person name="Jancek S."/>
            <person name="Heijde M."/>
            <person name="Jabbari K."/>
            <person name="Bowler C."/>
            <person name="Lohr M."/>
            <person name="Robbens S."/>
            <person name="Werner G."/>
            <person name="Dubchak I."/>
            <person name="Pazour G.J."/>
            <person name="Ren Q."/>
            <person name="Paulsen I."/>
            <person name="Delwiche C."/>
            <person name="Schmutz J."/>
            <person name="Rokhsar D."/>
            <person name="Van de Peer Y."/>
            <person name="Moreau H."/>
            <person name="Grigoriev I.V."/>
        </authorList>
    </citation>
    <scope>NUCLEOTIDE SEQUENCE [LARGE SCALE GENOMIC DNA]</scope>
    <source>
        <strain evidence="1 2">CCE9901</strain>
    </source>
</reference>
<organism evidence="1 2">
    <name type="scientific">Ostreococcus lucimarinus (strain CCE9901)</name>
    <dbReference type="NCBI Taxonomy" id="436017"/>
    <lineage>
        <taxon>Eukaryota</taxon>
        <taxon>Viridiplantae</taxon>
        <taxon>Chlorophyta</taxon>
        <taxon>Mamiellophyceae</taxon>
        <taxon>Mamiellales</taxon>
        <taxon>Bathycoccaceae</taxon>
        <taxon>Ostreococcus</taxon>
    </lineage>
</organism>
<dbReference type="Gramene" id="ABO93801">
    <property type="protein sequence ID" value="ABO93801"/>
    <property type="gene ID" value="OSTLU_28889"/>
</dbReference>
<dbReference type="KEGG" id="olu:OSTLU_28889"/>
<dbReference type="AlphaFoldDB" id="A4RR48"/>
<dbReference type="OMA" id="PDRGFWS"/>
<name>A4RR48_OSTLU</name>
<evidence type="ECO:0000313" key="1">
    <source>
        <dbReference type="EMBL" id="ABO93801.1"/>
    </source>
</evidence>
<evidence type="ECO:0000313" key="2">
    <source>
        <dbReference type="Proteomes" id="UP000001568"/>
    </source>
</evidence>
<dbReference type="HOGENOM" id="CLU_330740_0_0_1"/>
<dbReference type="GeneID" id="4999717"/>
<sequence>MTSSQSQSPPSAHVLTAYAVRGSSGTLPALRVVPLELSDDAGKACVRALWSAVRLLRETNTDRGGKSMTPFSNEGACELFAQAGVRDEGDVLRYGVARTNAKALAEKALGRGSTREVKEGAAFDLVPRSNDFESRVAYGEILREALYEHTLSVAGELFDVSRLGRSGVLLTAKLTRGSWAWTPVSDAVAVLDQYTIDIEIGAEDSAQILCTLGHELRSPLSVRQILDDPSLMDLPEGAEVVALGGPHLQGQLSYTNIGGKTIGEAREELKGESLLSYHRARYPARIELLANARDDDDAVQLVQPGRPPSAYPAELLSPVIKMNILDATTREAVSETCSGTPADLQRRISAVRSMLGQPFTPLLQVDEKMQRLAAAPPPASANDDVRRGSMKTGPAVMPSASTMTTMEKALPTLTLLLGASTKTDETAATNYISRLTADVEAAMRGWSAREEDIDAIKGDIANAVVCYYDDSSLNATRSAFIKVFRENMSSSYLVALSETKQFVEAGARQAGSRVSNESTVRWAADDSDARRLCFSLIARRGGQATVCKDRIIAEDAHIVGAGVKSGFPVVDSYGRVIARQFGAPSGATVTGAVRTAIDLRLKMIAIHHAGESDVEDVRAAMNLARENNVTISTVVDVVDADFGRVLGWSKQAGAVTQPDRGFWSPLGTVGDDAVVVTTGMESNLVRGVSRPLRLRIRAGDDGIESAVDQILKLSVIDCHFTPSTSSFRLPLTLRPKSENNLEIILVAAATSTL</sequence>
<dbReference type="RefSeq" id="XP_001415509.1">
    <property type="nucleotide sequence ID" value="XM_001415472.1"/>
</dbReference>